<keyword evidence="4" id="KW-0418">Kinase</keyword>
<evidence type="ECO:0000259" key="3">
    <source>
        <dbReference type="Pfam" id="PF06580"/>
    </source>
</evidence>
<dbReference type="HOGENOM" id="CLU_020473_6_0_9"/>
<dbReference type="GO" id="GO:0016020">
    <property type="term" value="C:membrane"/>
    <property type="evidence" value="ECO:0007669"/>
    <property type="project" value="InterPro"/>
</dbReference>
<accession>F8FRT9</accession>
<dbReference type="KEGG" id="pms:KNP414_02085"/>
<feature type="domain" description="Signal transduction histidine kinase internal region" evidence="3">
    <location>
        <begin position="377"/>
        <end position="454"/>
    </location>
</feature>
<evidence type="ECO:0000313" key="4">
    <source>
        <dbReference type="EMBL" id="AEI40646.1"/>
    </source>
</evidence>
<dbReference type="InterPro" id="IPR003594">
    <property type="entry name" value="HATPase_dom"/>
</dbReference>
<gene>
    <name evidence="4" type="ordered locus">KNP414_02085</name>
</gene>
<dbReference type="PATRIC" id="fig|1036673.3.peg.1869"/>
<dbReference type="Pfam" id="PF06580">
    <property type="entry name" value="His_kinase"/>
    <property type="match status" value="1"/>
</dbReference>
<proteinExistence type="predicted"/>
<keyword evidence="1" id="KW-1133">Transmembrane helix</keyword>
<dbReference type="InterPro" id="IPR050640">
    <property type="entry name" value="Bact_2-comp_sensor_kinase"/>
</dbReference>
<dbReference type="SUPFAM" id="SSF55874">
    <property type="entry name" value="ATPase domain of HSP90 chaperone/DNA topoisomerase II/histidine kinase"/>
    <property type="match status" value="1"/>
</dbReference>
<feature type="transmembrane region" description="Helical" evidence="1">
    <location>
        <begin position="289"/>
        <end position="311"/>
    </location>
</feature>
<dbReference type="Proteomes" id="UP000006620">
    <property type="component" value="Chromosome"/>
</dbReference>
<evidence type="ECO:0000259" key="2">
    <source>
        <dbReference type="Pfam" id="PF02518"/>
    </source>
</evidence>
<dbReference type="Gene3D" id="3.30.565.10">
    <property type="entry name" value="Histidine kinase-like ATPase, C-terminal domain"/>
    <property type="match status" value="1"/>
</dbReference>
<keyword evidence="1" id="KW-0472">Membrane</keyword>
<evidence type="ECO:0000256" key="1">
    <source>
        <dbReference type="SAM" id="Phobius"/>
    </source>
</evidence>
<sequence length="583" mass="65448">MTNPFKQYRVDRLFFRSFAALIIAVLAITAVASFRISSKELATTTSYYQQQLLGELNNEIAARLVTVEQISLSTSRDGELISFLAERRDDFERLQQSKKVAQTLANLTYSIPLIQGIDLYMDRPVMGDPKNYIQFRDLSQAPGEVWFEAMKTNDYAWSSEHSIPSVQGDVPVLSFSRNIMTTDSRKLGVLIIHVKADTIRAILAGHTEEANRVMLDDSGSPLLKSGNIPLEAIPSGWLDPAQKESGYARMKTGPQSADTLIVYSKSPDTHWTIVEVTPWSRISAGSYRLAEVIALIGVAAVVLTLLLTHWLSSQFTKPIKLLLSAMGSYTPGRQKSELPEDYRNEFGVLFSGYRKQNERIEELYLSLQRRYELQRQAEIEALQANINPHFLYNTLDQLNWMAIAAGQGGMSRILELMGRMFRIGLSNGSSFISIGDELLHVESYLEIQQLRWGSGLEYEIDVPSELKTLYIPKLTLQPFIENSVTHGFHGRREGRIRLSLSLGSGIITIRIEDNGCGLRGKAEDRPQRPTGGYGIRNVRERLLGYFGEGFGVTLEDREEGGTRVTVRIPELPQPPVTERPAEP</sequence>
<keyword evidence="1" id="KW-0812">Transmembrane</keyword>
<name>F8FRT9_PAEMK</name>
<dbReference type="AlphaFoldDB" id="F8FRT9"/>
<dbReference type="PANTHER" id="PTHR34220:SF7">
    <property type="entry name" value="SENSOR HISTIDINE KINASE YPDA"/>
    <property type="match status" value="1"/>
</dbReference>
<dbReference type="InterPro" id="IPR036890">
    <property type="entry name" value="HATPase_C_sf"/>
</dbReference>
<dbReference type="Gene3D" id="6.10.340.10">
    <property type="match status" value="1"/>
</dbReference>
<feature type="domain" description="Histidine kinase/HSP90-like ATPase" evidence="2">
    <location>
        <begin position="476"/>
        <end position="570"/>
    </location>
</feature>
<dbReference type="GO" id="GO:0000155">
    <property type="term" value="F:phosphorelay sensor kinase activity"/>
    <property type="evidence" value="ECO:0007669"/>
    <property type="project" value="InterPro"/>
</dbReference>
<dbReference type="Pfam" id="PF02518">
    <property type="entry name" value="HATPase_c"/>
    <property type="match status" value="1"/>
</dbReference>
<keyword evidence="4" id="KW-0808">Transferase</keyword>
<dbReference type="RefSeq" id="WP_013915807.1">
    <property type="nucleotide sequence ID" value="NC_015690.1"/>
</dbReference>
<protein>
    <submittedName>
        <fullName evidence="4">Histidine kinase internal region</fullName>
    </submittedName>
</protein>
<organism evidence="4 5">
    <name type="scientific">Paenibacillus mucilaginosus (strain KNP414)</name>
    <dbReference type="NCBI Taxonomy" id="1036673"/>
    <lineage>
        <taxon>Bacteria</taxon>
        <taxon>Bacillati</taxon>
        <taxon>Bacillota</taxon>
        <taxon>Bacilli</taxon>
        <taxon>Bacillales</taxon>
        <taxon>Paenibacillaceae</taxon>
        <taxon>Paenibacillus</taxon>
    </lineage>
</organism>
<reference evidence="5" key="1">
    <citation type="submission" date="2011-06" db="EMBL/GenBank/DDBJ databases">
        <title>Complete genome sequence of Paenibacillus mucilaginosus KNP414.</title>
        <authorList>
            <person name="Wang J."/>
            <person name="Hu S."/>
            <person name="Hu X."/>
            <person name="Zhang B."/>
            <person name="Dong D."/>
            <person name="Zhang S."/>
            <person name="Zhao K."/>
            <person name="Wu D."/>
        </authorList>
    </citation>
    <scope>NUCLEOTIDE SEQUENCE [LARGE SCALE GENOMIC DNA]</scope>
    <source>
        <strain evidence="5">KNP414</strain>
    </source>
</reference>
<dbReference type="EMBL" id="CP002869">
    <property type="protein sequence ID" value="AEI40646.1"/>
    <property type="molecule type" value="Genomic_DNA"/>
</dbReference>
<evidence type="ECO:0000313" key="5">
    <source>
        <dbReference type="Proteomes" id="UP000006620"/>
    </source>
</evidence>
<feature type="transmembrane region" description="Helical" evidence="1">
    <location>
        <begin position="13"/>
        <end position="34"/>
    </location>
</feature>
<dbReference type="PANTHER" id="PTHR34220">
    <property type="entry name" value="SENSOR HISTIDINE KINASE YPDA"/>
    <property type="match status" value="1"/>
</dbReference>
<dbReference type="InterPro" id="IPR010559">
    <property type="entry name" value="Sig_transdc_His_kin_internal"/>
</dbReference>
<reference evidence="4 5" key="2">
    <citation type="journal article" date="2013" name="Genome Announc.">
        <title>Genome Sequence of Growth-Improving Paenibacillus mucilaginosus Strain KNP414.</title>
        <authorList>
            <person name="Lu J.J."/>
            <person name="Wang J.F."/>
            <person name="Hu X.F."/>
        </authorList>
    </citation>
    <scope>NUCLEOTIDE SEQUENCE [LARGE SCALE GENOMIC DNA]</scope>
    <source>
        <strain evidence="4 5">KNP414</strain>
    </source>
</reference>